<evidence type="ECO:0000313" key="11">
    <source>
        <dbReference type="Proteomes" id="UP000436088"/>
    </source>
</evidence>
<evidence type="ECO:0000256" key="3">
    <source>
        <dbReference type="ARBA" id="ARBA00022801"/>
    </source>
</evidence>
<organism evidence="10 11">
    <name type="scientific">Hibiscus syriacus</name>
    <name type="common">Rose of Sharon</name>
    <dbReference type="NCBI Taxonomy" id="106335"/>
    <lineage>
        <taxon>Eukaryota</taxon>
        <taxon>Viridiplantae</taxon>
        <taxon>Streptophyta</taxon>
        <taxon>Embryophyta</taxon>
        <taxon>Tracheophyta</taxon>
        <taxon>Spermatophyta</taxon>
        <taxon>Magnoliopsida</taxon>
        <taxon>eudicotyledons</taxon>
        <taxon>Gunneridae</taxon>
        <taxon>Pentapetalae</taxon>
        <taxon>rosids</taxon>
        <taxon>malvids</taxon>
        <taxon>Malvales</taxon>
        <taxon>Malvaceae</taxon>
        <taxon>Malvoideae</taxon>
        <taxon>Hibiscus</taxon>
    </lineage>
</organism>
<dbReference type="PANTHER" id="PTHR11782:SF125">
    <property type="entry name" value="APYRASE 7-RELATED"/>
    <property type="match status" value="1"/>
</dbReference>
<evidence type="ECO:0000256" key="5">
    <source>
        <dbReference type="ARBA" id="ARBA00031370"/>
    </source>
</evidence>
<keyword evidence="11" id="KW-1185">Reference proteome</keyword>
<reference evidence="10" key="1">
    <citation type="submission" date="2019-09" db="EMBL/GenBank/DDBJ databases">
        <title>Draft genome information of white flower Hibiscus syriacus.</title>
        <authorList>
            <person name="Kim Y.-M."/>
        </authorList>
    </citation>
    <scope>NUCLEOTIDE SEQUENCE [LARGE SCALE GENOMIC DNA]</scope>
    <source>
        <strain evidence="10">YM2019G1</strain>
    </source>
</reference>
<evidence type="ECO:0000256" key="1">
    <source>
        <dbReference type="ARBA" id="ARBA00009283"/>
    </source>
</evidence>
<keyword evidence="3" id="KW-0378">Hydrolase</keyword>
<dbReference type="InterPro" id="IPR000407">
    <property type="entry name" value="GDA1_CD39_NTPase"/>
</dbReference>
<evidence type="ECO:0000256" key="4">
    <source>
        <dbReference type="ARBA" id="ARBA00030084"/>
    </source>
</evidence>
<comment type="similarity">
    <text evidence="1">Belongs to the GDA1/CD39 NTPase family.</text>
</comment>
<evidence type="ECO:0000256" key="7">
    <source>
        <dbReference type="ARBA" id="ARBA00032306"/>
    </source>
</evidence>
<gene>
    <name evidence="10" type="ORF">F3Y22_tig00110156pilonHSYRG00026</name>
</gene>
<dbReference type="Gene3D" id="3.30.420.40">
    <property type="match status" value="1"/>
</dbReference>
<evidence type="ECO:0000256" key="2">
    <source>
        <dbReference type="ARBA" id="ARBA00012148"/>
    </source>
</evidence>
<dbReference type="GO" id="GO:0009134">
    <property type="term" value="P:nucleoside diphosphate catabolic process"/>
    <property type="evidence" value="ECO:0007669"/>
    <property type="project" value="TreeGrafter"/>
</dbReference>
<comment type="caution">
    <text evidence="10">The sequence shown here is derived from an EMBL/GenBank/DDBJ whole genome shotgun (WGS) entry which is preliminary data.</text>
</comment>
<accession>A0A6A3BKI9</accession>
<dbReference type="GO" id="GO:0016020">
    <property type="term" value="C:membrane"/>
    <property type="evidence" value="ECO:0007669"/>
    <property type="project" value="TreeGrafter"/>
</dbReference>
<evidence type="ECO:0000256" key="8">
    <source>
        <dbReference type="ARBA" id="ARBA00049175"/>
    </source>
</evidence>
<dbReference type="AlphaFoldDB" id="A0A6A3BKI9"/>
<dbReference type="Gene3D" id="3.30.420.150">
    <property type="entry name" value="Exopolyphosphatase. Domain 2"/>
    <property type="match status" value="1"/>
</dbReference>
<proteinExistence type="inferred from homology"/>
<dbReference type="GO" id="GO:0017110">
    <property type="term" value="F:nucleoside diphosphate phosphatase activity"/>
    <property type="evidence" value="ECO:0007669"/>
    <property type="project" value="TreeGrafter"/>
</dbReference>
<protein>
    <recommendedName>
        <fullName evidence="2">apyrase</fullName>
        <ecNumber evidence="2">3.6.1.5</ecNumber>
    </recommendedName>
    <alternativeName>
        <fullName evidence="6">ATP-diphosphatase</fullName>
    </alternativeName>
    <alternativeName>
        <fullName evidence="7">ATP-diphosphohydrolase</fullName>
    </alternativeName>
    <alternativeName>
        <fullName evidence="4">Adenosine diphosphatase</fullName>
    </alternativeName>
    <alternativeName>
        <fullName evidence="5">NTPDase</fullName>
    </alternativeName>
</protein>
<evidence type="ECO:0000256" key="9">
    <source>
        <dbReference type="SAM" id="MobiDB-lite"/>
    </source>
</evidence>
<evidence type="ECO:0000313" key="10">
    <source>
        <dbReference type="EMBL" id="KAE8715948.1"/>
    </source>
</evidence>
<dbReference type="Proteomes" id="UP000436088">
    <property type="component" value="Unassembled WGS sequence"/>
</dbReference>
<evidence type="ECO:0000256" key="6">
    <source>
        <dbReference type="ARBA" id="ARBA00031428"/>
    </source>
</evidence>
<sequence length="518" mass="56668">MVFSRIAESISGGSNLLSATRSSAASYMSPALSPHSDKNVFHGFGFAKSGNKNNLRLSASLQDFSSYHRLDPEAANLIPEIDKSMICSKHPLLRENVAASFSKEKGLPGGTPFLMTNLATAIKPLISWAEKQIPEREYKNTRLFLYATAGVRRLPNADSKWLQENSWSILTGMMGTTPKKATFGARDLGGSSLQCLLSLSGYGLNDAFDKSVVHLLRRLPDGSIANPVNEKIEIKRPCLNSGYNEQYICSQCAAKDQGSGSPLVQGKNLDKGGKSGIPVQLIGALNWEQCSAIAKASVNLSEWSNLYPGIDCDLQPCALSDNLSRPYGQFYALSGFFVIYRFFSLSPETALDDVLEKVCMSFSTQKVPQFQRFFGHNILDLILPSAICLLQDPLTYINELEVSVQCTNLRDGRNKMPLSPTVQGGQQTPFGLGHGLVSSIQLTESSLYPSTSGVSHSYSSSSLGQMQFDSSNMGSFWSPHRSQMRLQSRRSQSREDLNSSLTGIQMGKFRKGFAEVLV</sequence>
<dbReference type="EC" id="3.6.1.5" evidence="2"/>
<dbReference type="PANTHER" id="PTHR11782">
    <property type="entry name" value="ADENOSINE/GUANOSINE DIPHOSPHATASE"/>
    <property type="match status" value="1"/>
</dbReference>
<dbReference type="EMBL" id="VEPZ02000855">
    <property type="protein sequence ID" value="KAE8715948.1"/>
    <property type="molecule type" value="Genomic_DNA"/>
</dbReference>
<name>A0A6A3BKI9_HIBSY</name>
<comment type="catalytic activity">
    <reaction evidence="8">
        <text>a ribonucleoside 5'-triphosphate + 2 H2O = a ribonucleoside 5'-phosphate + 2 phosphate + 2 H(+)</text>
        <dbReference type="Rhea" id="RHEA:36795"/>
        <dbReference type="ChEBI" id="CHEBI:15377"/>
        <dbReference type="ChEBI" id="CHEBI:15378"/>
        <dbReference type="ChEBI" id="CHEBI:43474"/>
        <dbReference type="ChEBI" id="CHEBI:58043"/>
        <dbReference type="ChEBI" id="CHEBI:61557"/>
        <dbReference type="EC" id="3.6.1.5"/>
    </reaction>
</comment>
<feature type="region of interest" description="Disordered" evidence="9">
    <location>
        <begin position="479"/>
        <end position="499"/>
    </location>
</feature>
<dbReference type="GO" id="GO:0004050">
    <property type="term" value="F:apyrase activity"/>
    <property type="evidence" value="ECO:0007669"/>
    <property type="project" value="UniProtKB-EC"/>
</dbReference>